<keyword evidence="4" id="KW-1185">Reference proteome</keyword>
<evidence type="ECO:0008006" key="5">
    <source>
        <dbReference type="Google" id="ProtNLM"/>
    </source>
</evidence>
<dbReference type="PROSITE" id="PS50005">
    <property type="entry name" value="TPR"/>
    <property type="match status" value="2"/>
</dbReference>
<accession>A0A6A6E7L5</accession>
<dbReference type="InterPro" id="IPR019734">
    <property type="entry name" value="TPR_rpt"/>
</dbReference>
<dbReference type="EMBL" id="ML994625">
    <property type="protein sequence ID" value="KAF2187947.1"/>
    <property type="molecule type" value="Genomic_DNA"/>
</dbReference>
<proteinExistence type="predicted"/>
<feature type="repeat" description="TPR" evidence="1">
    <location>
        <begin position="140"/>
        <end position="173"/>
    </location>
</feature>
<dbReference type="OrthoDB" id="626167at2759"/>
<dbReference type="Pfam" id="PF13374">
    <property type="entry name" value="TPR_10"/>
    <property type="match status" value="3"/>
</dbReference>
<dbReference type="PANTHER" id="PTHR46082">
    <property type="entry name" value="ATP/GTP-BINDING PROTEIN-RELATED"/>
    <property type="match status" value="1"/>
</dbReference>
<keyword evidence="2" id="KW-1133">Transmembrane helix</keyword>
<gene>
    <name evidence="3" type="ORF">K469DRAFT_769869</name>
</gene>
<dbReference type="AlphaFoldDB" id="A0A6A6E7L5"/>
<feature type="repeat" description="TPR" evidence="1">
    <location>
        <begin position="25"/>
        <end position="58"/>
    </location>
</feature>
<evidence type="ECO:0000313" key="3">
    <source>
        <dbReference type="EMBL" id="KAF2187947.1"/>
    </source>
</evidence>
<dbReference type="InterPro" id="IPR011990">
    <property type="entry name" value="TPR-like_helical_dom_sf"/>
</dbReference>
<evidence type="ECO:0000313" key="4">
    <source>
        <dbReference type="Proteomes" id="UP000800200"/>
    </source>
</evidence>
<keyword evidence="1" id="KW-0802">TPR repeat</keyword>
<feature type="transmembrane region" description="Helical" evidence="2">
    <location>
        <begin position="125"/>
        <end position="150"/>
    </location>
</feature>
<organism evidence="3 4">
    <name type="scientific">Zopfia rhizophila CBS 207.26</name>
    <dbReference type="NCBI Taxonomy" id="1314779"/>
    <lineage>
        <taxon>Eukaryota</taxon>
        <taxon>Fungi</taxon>
        <taxon>Dikarya</taxon>
        <taxon>Ascomycota</taxon>
        <taxon>Pezizomycotina</taxon>
        <taxon>Dothideomycetes</taxon>
        <taxon>Dothideomycetes incertae sedis</taxon>
        <taxon>Zopfiaceae</taxon>
        <taxon>Zopfia</taxon>
    </lineage>
</organism>
<keyword evidence="2" id="KW-0472">Membrane</keyword>
<dbReference type="Proteomes" id="UP000800200">
    <property type="component" value="Unassembled WGS sequence"/>
</dbReference>
<evidence type="ECO:0000256" key="2">
    <source>
        <dbReference type="SAM" id="Phobius"/>
    </source>
</evidence>
<dbReference type="PANTHER" id="PTHR46082:SF6">
    <property type="entry name" value="AAA+ ATPASE DOMAIN-CONTAINING PROTEIN-RELATED"/>
    <property type="match status" value="1"/>
</dbReference>
<evidence type="ECO:0000256" key="1">
    <source>
        <dbReference type="PROSITE-ProRule" id="PRU00339"/>
    </source>
</evidence>
<name>A0A6A6E7L5_9PEZI</name>
<protein>
    <recommendedName>
        <fullName evidence="5">TPR-like protein</fullName>
    </recommendedName>
</protein>
<sequence>MRCSLDGFRNSHYISKHSNAGVIELDALHNLGNLYRDHGRLSEAEKMYPRALKGRKKTIGAEHTSTLGSIHCPRNTLRGLGKLCDAEKMYQRALEGREKALGAEHTSTLNTFSRLANKQAGKQRYFSALLACLLACLLASLTVSNLGLLYNIQSKLDEADKMYQRALKGHQHPPGLNGATTYIPALNTTCNLAMLFTSQGDVARTREMSCGL</sequence>
<dbReference type="SMART" id="SM00028">
    <property type="entry name" value="TPR"/>
    <property type="match status" value="3"/>
</dbReference>
<dbReference type="Gene3D" id="1.25.40.10">
    <property type="entry name" value="Tetratricopeptide repeat domain"/>
    <property type="match status" value="2"/>
</dbReference>
<dbReference type="SUPFAM" id="SSF48452">
    <property type="entry name" value="TPR-like"/>
    <property type="match status" value="1"/>
</dbReference>
<keyword evidence="2" id="KW-0812">Transmembrane</keyword>
<dbReference type="InterPro" id="IPR053137">
    <property type="entry name" value="NLR-like"/>
</dbReference>
<reference evidence="3" key="1">
    <citation type="journal article" date="2020" name="Stud. Mycol.">
        <title>101 Dothideomycetes genomes: a test case for predicting lifestyles and emergence of pathogens.</title>
        <authorList>
            <person name="Haridas S."/>
            <person name="Albert R."/>
            <person name="Binder M."/>
            <person name="Bloem J."/>
            <person name="Labutti K."/>
            <person name="Salamov A."/>
            <person name="Andreopoulos B."/>
            <person name="Baker S."/>
            <person name="Barry K."/>
            <person name="Bills G."/>
            <person name="Bluhm B."/>
            <person name="Cannon C."/>
            <person name="Castanera R."/>
            <person name="Culley D."/>
            <person name="Daum C."/>
            <person name="Ezra D."/>
            <person name="Gonzalez J."/>
            <person name="Henrissat B."/>
            <person name="Kuo A."/>
            <person name="Liang C."/>
            <person name="Lipzen A."/>
            <person name="Lutzoni F."/>
            <person name="Magnuson J."/>
            <person name="Mondo S."/>
            <person name="Nolan M."/>
            <person name="Ohm R."/>
            <person name="Pangilinan J."/>
            <person name="Park H.-J."/>
            <person name="Ramirez L."/>
            <person name="Alfaro M."/>
            <person name="Sun H."/>
            <person name="Tritt A."/>
            <person name="Yoshinaga Y."/>
            <person name="Zwiers L.-H."/>
            <person name="Turgeon B."/>
            <person name="Goodwin S."/>
            <person name="Spatafora J."/>
            <person name="Crous P."/>
            <person name="Grigoriev I."/>
        </authorList>
    </citation>
    <scope>NUCLEOTIDE SEQUENCE</scope>
    <source>
        <strain evidence="3">CBS 207.26</strain>
    </source>
</reference>